<feature type="region of interest" description="Disordered" evidence="1">
    <location>
        <begin position="66"/>
        <end position="115"/>
    </location>
</feature>
<evidence type="ECO:0000313" key="2">
    <source>
        <dbReference type="EMBL" id="KGK35874.1"/>
    </source>
</evidence>
<proteinExistence type="predicted"/>
<organism evidence="2 3">
    <name type="scientific">Pichia kudriavzevii</name>
    <name type="common">Yeast</name>
    <name type="synonym">Issatchenkia orientalis</name>
    <dbReference type="NCBI Taxonomy" id="4909"/>
    <lineage>
        <taxon>Eukaryota</taxon>
        <taxon>Fungi</taxon>
        <taxon>Dikarya</taxon>
        <taxon>Ascomycota</taxon>
        <taxon>Saccharomycotina</taxon>
        <taxon>Pichiomycetes</taxon>
        <taxon>Pichiales</taxon>
        <taxon>Pichiaceae</taxon>
        <taxon>Pichia</taxon>
    </lineage>
</organism>
<feature type="compositionally biased region" description="Low complexity" evidence="1">
    <location>
        <begin position="66"/>
        <end position="92"/>
    </location>
</feature>
<dbReference type="EMBL" id="JQFK01000280">
    <property type="protein sequence ID" value="KGK35874.1"/>
    <property type="molecule type" value="Genomic_DNA"/>
</dbReference>
<evidence type="ECO:0000313" key="3">
    <source>
        <dbReference type="Proteomes" id="UP000029867"/>
    </source>
</evidence>
<dbReference type="SUPFAM" id="SSF81995">
    <property type="entry name" value="beta-sandwich domain of Sec23/24"/>
    <property type="match status" value="1"/>
</dbReference>
<sequence length="230" mass="26465">MASRRRAYPQPHYNPAAPLQEQPQLYSQQPQQQQFQQPLQQAPPQAPPQDQFVNQFSQLNINNQYQYQQQQQQQQQQHPQQQQPPFQQQTPFGYPPQPYNDQRIAPGMVPQQPVQPLQPLQPMVAEQSAPMNQLYSTDLLRDLPPPIIDLQFPPPPINLPPNSTLTDSLESNASSDYIRSTLNVVPRTNSILKKSKLPFALTIRPYQSLTDEESPIPIVNDGTRWIEMEM</sequence>
<gene>
    <name evidence="2" type="ORF">JL09_g4976</name>
</gene>
<dbReference type="HOGENOM" id="CLU_1204928_0_0_1"/>
<evidence type="ECO:0000256" key="1">
    <source>
        <dbReference type="SAM" id="MobiDB-lite"/>
    </source>
</evidence>
<protein>
    <submittedName>
        <fullName evidence="2">Uncharacterized protein</fullName>
    </submittedName>
</protein>
<comment type="caution">
    <text evidence="2">The sequence shown here is derived from an EMBL/GenBank/DDBJ whole genome shotgun (WGS) entry which is preliminary data.</text>
</comment>
<dbReference type="Proteomes" id="UP000029867">
    <property type="component" value="Unassembled WGS sequence"/>
</dbReference>
<feature type="compositionally biased region" description="Low complexity" evidence="1">
    <location>
        <begin position="18"/>
        <end position="51"/>
    </location>
</feature>
<dbReference type="Gene3D" id="2.60.40.1670">
    <property type="entry name" value="beta-sandwich domain of Sec23/24"/>
    <property type="match status" value="1"/>
</dbReference>
<feature type="region of interest" description="Disordered" evidence="1">
    <location>
        <begin position="1"/>
        <end position="52"/>
    </location>
</feature>
<dbReference type="VEuPathDB" id="FungiDB:C5L36_0D01830"/>
<dbReference type="Gene3D" id="2.30.30.380">
    <property type="entry name" value="Zn-finger domain of Sec23/24"/>
    <property type="match status" value="1"/>
</dbReference>
<reference evidence="3" key="1">
    <citation type="journal article" date="2014" name="Microb. Cell Fact.">
        <title>Exploiting Issatchenkia orientalis SD108 for succinic acid production.</title>
        <authorList>
            <person name="Xiao H."/>
            <person name="Shao Z."/>
            <person name="Jiang Y."/>
            <person name="Dole S."/>
            <person name="Zhao H."/>
        </authorList>
    </citation>
    <scope>NUCLEOTIDE SEQUENCE [LARGE SCALE GENOMIC DNA]</scope>
    <source>
        <strain evidence="3">SD108</strain>
    </source>
</reference>
<dbReference type="AlphaFoldDB" id="A0A099NV95"/>
<name>A0A099NV95_PICKU</name>
<accession>A0A099NV95</accession>
<dbReference type="eggNOG" id="KOG1985">
    <property type="taxonomic scope" value="Eukaryota"/>
</dbReference>